<feature type="domain" description="Alanine racemase N-terminal" evidence="1">
    <location>
        <begin position="53"/>
        <end position="288"/>
    </location>
</feature>
<dbReference type="Proteomes" id="UP000199233">
    <property type="component" value="Unassembled WGS sequence"/>
</dbReference>
<dbReference type="SUPFAM" id="SSF51419">
    <property type="entry name" value="PLP-binding barrel"/>
    <property type="match status" value="1"/>
</dbReference>
<dbReference type="GO" id="GO:0008721">
    <property type="term" value="F:D-serine ammonia-lyase activity"/>
    <property type="evidence" value="ECO:0007669"/>
    <property type="project" value="TreeGrafter"/>
</dbReference>
<evidence type="ECO:0000313" key="3">
    <source>
        <dbReference type="Proteomes" id="UP000199233"/>
    </source>
</evidence>
<keyword evidence="3" id="KW-1185">Reference proteome</keyword>
<dbReference type="EMBL" id="FOFS01000013">
    <property type="protein sequence ID" value="SEQ99465.1"/>
    <property type="molecule type" value="Genomic_DNA"/>
</dbReference>
<dbReference type="PANTHER" id="PTHR28004">
    <property type="entry name" value="ZGC:162816-RELATED"/>
    <property type="match status" value="1"/>
</dbReference>
<dbReference type="Pfam" id="PF01168">
    <property type="entry name" value="Ala_racemase_N"/>
    <property type="match status" value="1"/>
</dbReference>
<protein>
    <submittedName>
        <fullName evidence="2">D-serine deaminase, pyridoxal phosphate-dependent</fullName>
    </submittedName>
</protein>
<dbReference type="Gene3D" id="3.20.20.10">
    <property type="entry name" value="Alanine racemase"/>
    <property type="match status" value="1"/>
</dbReference>
<accession>A0A1H9KKM1</accession>
<organism evidence="2 3">
    <name type="scientific">Solimonas aquatica</name>
    <dbReference type="NCBI Taxonomy" id="489703"/>
    <lineage>
        <taxon>Bacteria</taxon>
        <taxon>Pseudomonadati</taxon>
        <taxon>Pseudomonadota</taxon>
        <taxon>Gammaproteobacteria</taxon>
        <taxon>Nevskiales</taxon>
        <taxon>Nevskiaceae</taxon>
        <taxon>Solimonas</taxon>
    </lineage>
</organism>
<name>A0A1H9KKM1_9GAMM</name>
<gene>
    <name evidence="2" type="ORF">SAMN04488038_113146</name>
</gene>
<evidence type="ECO:0000313" key="2">
    <source>
        <dbReference type="EMBL" id="SEQ99465.1"/>
    </source>
</evidence>
<dbReference type="PANTHER" id="PTHR28004:SF2">
    <property type="entry name" value="D-SERINE DEHYDRATASE"/>
    <property type="match status" value="1"/>
</dbReference>
<dbReference type="GO" id="GO:0036088">
    <property type="term" value="P:D-serine catabolic process"/>
    <property type="evidence" value="ECO:0007669"/>
    <property type="project" value="TreeGrafter"/>
</dbReference>
<evidence type="ECO:0000259" key="1">
    <source>
        <dbReference type="Pfam" id="PF01168"/>
    </source>
</evidence>
<reference evidence="3" key="1">
    <citation type="submission" date="2016-10" db="EMBL/GenBank/DDBJ databases">
        <authorList>
            <person name="Varghese N."/>
            <person name="Submissions S."/>
        </authorList>
    </citation>
    <scope>NUCLEOTIDE SEQUENCE [LARGE SCALE GENOMIC DNA]</scope>
    <source>
        <strain evidence="3">DSM 25927</strain>
    </source>
</reference>
<sequence length="422" mass="47264">MKRRSFLLGGAALLAGGAAALRPRDHGAPYNDYFRQLNAELKAHGPMRPSLLIDLDRLDHNIEVVKAFMVKSGKHYRIVEKSLPSAPLIEYIAQRCGTRRLMSFHQPFLNHDAQYFPDADLLLGKPLPVRSAALFYEQLKGGFDPARQLQWLLDTPQRLQQYLELAQGLNTRLRVNIEIDVGLHRGGVRDAQTLQQMLSLIAAHPQQLQFAGFMGYDPHIVAIPALVASRETLLARSLTIYQERVALVRREFPQLWQDSLTLNSAGSPTYQLHGEEQISNEVSIGTGLLKPSHYDLDTLAAHMPAVYIATPVLKATGAIELPGLDEKSRLISWWDVNQRQTYFIYGGNWMAEYEAPAGLQFNASFGHSSNQEIVNASPAAGLRVEDQVFLRPTVTEEVLLEFGDLLALRGGRIVERWPVFRG</sequence>
<dbReference type="AlphaFoldDB" id="A0A1H9KKM1"/>
<proteinExistence type="predicted"/>
<dbReference type="InterPro" id="IPR029066">
    <property type="entry name" value="PLP-binding_barrel"/>
</dbReference>
<dbReference type="STRING" id="489703.SAMN04488038_113146"/>
<dbReference type="InterPro" id="IPR001608">
    <property type="entry name" value="Ala_racemase_N"/>
</dbReference>
<dbReference type="InterPro" id="IPR051466">
    <property type="entry name" value="D-amino_acid_metab_enzyme"/>
</dbReference>
<dbReference type="OrthoDB" id="339576at2"/>
<dbReference type="RefSeq" id="WP_093288735.1">
    <property type="nucleotide sequence ID" value="NZ_FOFS01000013.1"/>
</dbReference>
<dbReference type="CDD" id="cd06814">
    <property type="entry name" value="PLPDE_III_DSD_D-TA_like_3"/>
    <property type="match status" value="1"/>
</dbReference>